<dbReference type="InterPro" id="IPR036595">
    <property type="entry name" value="A-macroglobulin_rcpt-bd_sf"/>
</dbReference>
<dbReference type="Pfam" id="PF07677">
    <property type="entry name" value="A2M_recep"/>
    <property type="match status" value="1"/>
</dbReference>
<reference evidence="4 5" key="1">
    <citation type="journal article" date="2023" name="Sci. Data">
        <title>Genome assembly of the Korean intertidal mud-creeper Batillaria attramentaria.</title>
        <authorList>
            <person name="Patra A.K."/>
            <person name="Ho P.T."/>
            <person name="Jun S."/>
            <person name="Lee S.J."/>
            <person name="Kim Y."/>
            <person name="Won Y.J."/>
        </authorList>
    </citation>
    <scope>NUCLEOTIDE SEQUENCE [LARGE SCALE GENOMIC DNA]</scope>
    <source>
        <strain evidence="4">Wonlab-2016</strain>
    </source>
</reference>
<name>A0ABD0J2J2_9CAEN</name>
<dbReference type="PANTHER" id="PTHR11412">
    <property type="entry name" value="MACROGLOBULIN / COMPLEMENT"/>
    <property type="match status" value="1"/>
</dbReference>
<evidence type="ECO:0000259" key="3">
    <source>
        <dbReference type="SMART" id="SM01361"/>
    </source>
</evidence>
<dbReference type="InterPro" id="IPR011626">
    <property type="entry name" value="Alpha-macroglobulin_TED"/>
</dbReference>
<dbReference type="PANTHER" id="PTHR11412:SF166">
    <property type="entry name" value="NTR DOMAIN-CONTAINING PROTEIN"/>
    <property type="match status" value="1"/>
</dbReference>
<dbReference type="Gene3D" id="6.20.50.160">
    <property type="match status" value="1"/>
</dbReference>
<feature type="domain" description="Alpha-macroglobulin receptor-binding" evidence="3">
    <location>
        <begin position="998"/>
        <end position="1091"/>
    </location>
</feature>
<dbReference type="SUPFAM" id="SSF48239">
    <property type="entry name" value="Terpenoid cyclases/Protein prenyltransferases"/>
    <property type="match status" value="1"/>
</dbReference>
<feature type="domain" description="Alpha-2-macroglobulin" evidence="2">
    <location>
        <begin position="246"/>
        <end position="336"/>
    </location>
</feature>
<dbReference type="Gene3D" id="2.60.40.10">
    <property type="entry name" value="Immunoglobulins"/>
    <property type="match status" value="1"/>
</dbReference>
<evidence type="ECO:0000313" key="5">
    <source>
        <dbReference type="Proteomes" id="UP001519460"/>
    </source>
</evidence>
<proteinExistence type="predicted"/>
<dbReference type="Gene3D" id="2.60.40.690">
    <property type="entry name" value="Alpha-macroglobulin, receptor-binding domain"/>
    <property type="match status" value="1"/>
</dbReference>
<dbReference type="InterPro" id="IPR001599">
    <property type="entry name" value="Macroglobln_a2"/>
</dbReference>
<feature type="non-terminal residue" evidence="4">
    <location>
        <position position="1207"/>
    </location>
</feature>
<feature type="region of interest" description="Disordered" evidence="1">
    <location>
        <begin position="950"/>
        <end position="975"/>
    </location>
</feature>
<keyword evidence="5" id="KW-1185">Reference proteome</keyword>
<dbReference type="InterPro" id="IPR013783">
    <property type="entry name" value="Ig-like_fold"/>
</dbReference>
<protein>
    <submittedName>
        <fullName evidence="4">Uncharacterized protein</fullName>
    </submittedName>
</protein>
<comment type="caution">
    <text evidence="4">The sequence shown here is derived from an EMBL/GenBank/DDBJ whole genome shotgun (WGS) entry which is preliminary data.</text>
</comment>
<feature type="non-terminal residue" evidence="4">
    <location>
        <position position="1"/>
    </location>
</feature>
<dbReference type="SMART" id="SM01360">
    <property type="entry name" value="A2M"/>
    <property type="match status" value="1"/>
</dbReference>
<dbReference type="Pfam" id="PF00207">
    <property type="entry name" value="A2M"/>
    <property type="match status" value="1"/>
</dbReference>
<evidence type="ECO:0000259" key="2">
    <source>
        <dbReference type="SMART" id="SM01360"/>
    </source>
</evidence>
<dbReference type="Gene3D" id="2.20.130.20">
    <property type="match status" value="1"/>
</dbReference>
<dbReference type="AlphaFoldDB" id="A0ABD0J2J2"/>
<organism evidence="4 5">
    <name type="scientific">Batillaria attramentaria</name>
    <dbReference type="NCBI Taxonomy" id="370345"/>
    <lineage>
        <taxon>Eukaryota</taxon>
        <taxon>Metazoa</taxon>
        <taxon>Spiralia</taxon>
        <taxon>Lophotrochozoa</taxon>
        <taxon>Mollusca</taxon>
        <taxon>Gastropoda</taxon>
        <taxon>Caenogastropoda</taxon>
        <taxon>Sorbeoconcha</taxon>
        <taxon>Cerithioidea</taxon>
        <taxon>Batillariidae</taxon>
        <taxon>Batillaria</taxon>
    </lineage>
</organism>
<dbReference type="InterPro" id="IPR009048">
    <property type="entry name" value="A-macroglobulin_rcpt-bd"/>
</dbReference>
<evidence type="ECO:0000313" key="4">
    <source>
        <dbReference type="EMBL" id="KAK7453355.1"/>
    </source>
</evidence>
<dbReference type="EMBL" id="JACVVK020000709">
    <property type="protein sequence ID" value="KAK7453355.1"/>
    <property type="molecule type" value="Genomic_DNA"/>
</dbReference>
<dbReference type="SMART" id="SM01361">
    <property type="entry name" value="A2M_recep"/>
    <property type="match status" value="1"/>
</dbReference>
<dbReference type="Gene3D" id="1.50.10.20">
    <property type="match status" value="1"/>
</dbReference>
<accession>A0ABD0J2J2</accession>
<dbReference type="SUPFAM" id="SSF49410">
    <property type="entry name" value="Alpha-macroglobulin receptor domain"/>
    <property type="match status" value="1"/>
</dbReference>
<dbReference type="Pfam" id="PF07678">
    <property type="entry name" value="TED_complement"/>
    <property type="match status" value="1"/>
</dbReference>
<sequence>VYSRGALVHTDSVPRSADGRQRVQLPPEVLRAAAPSARVVAYFYTRTYVTGTSSEIVSDSLFIDTDDVCKEEGRFSSAATNDDMCKNEQGCFSSAASNDDVCKEELSLERLDHLGFGPPPPKQPKERTEIQVYGGPNMTVGLVAVNKAVYFLRDERSLTREKMFDILAEQDLGRGIGDGRNTEKIFEYVKLTEAYEPSLPTVDTIFDVNLNRFPDLRRGHGMVEYIPPGGEETIPLDQVRRYFPESWLFTEIKLPSAGHMRQEITFPDSITTWAFTAVGVGQNGGVCVSRPLDMVTFKTFFAQVRLPYKAVRLEEVMVHIGIYNYRHFPINVTVTVHGDEGLCFSEGVGGQRNFRYQASLESRKTNSETLRVIPLVAGTVKLIVDVQSRNGQERDIVEKTLHVVAEGRRVTKAITFPLDPTGKYSSHHTPNGRQGRIQYANTATVSNRILTKSQKQLTEIDLYMPEEVIQGTERCQILACGDLMGDIISHAVMNGDDLFGSTVRDAEEAIGNLAPAVNALLYLNISEFMTPDVQAKGQAYVIHGVTRLLSYRQQDGSFALTKDSPSATWLTALVLKTLCQAEKIAFIDHDTLIDIGFDWLLDQVNGEDGSLVELDNRLARTTPPQPLTSVSYTSLLLPVTLSLSASAAILPKLINIQNKDISHVQNDHAQLLGNLIISLEESLEEIESPLVMAKTAYALTLNDPLDEYTIMAVERLSEMKRTTRFGLNYWAVSDENEPARRPFWYHSGTRASSIEATAYALLVFSKQAEAAVAALHVQHDGEWGEDEEVGAESLPEWNVNPDSIAGWLIQKRNSRAAFIGAMDTAAAIQALSAYSLAKLGLDEVNLHCNVTTSPTQNYTHIFDFNEENAITPKALTDVPMGRQLHVETRGTGLGQMQVKVEYNVPVEANANCRYNVTVTRHSASYSPLSDSENDVCRYCNMDCDDDEDEHIGARGSSGERRDSVRGSARASRSKRQITASRSSICIQVCLRSAENAYSGRTILETEMLSGFQPYITDLEQIYAKKESMALRSLRWDDEKTSVIMTFDQVPHDRSTCVSFRALERQDVSRRNPALVTVRAHEDPEPTCVESYDPDIPEINLAVYCANRICARCITNSQTPSLADIRELACNARYVYKIRQTAMNTSSEWVDIDAEVISTQKAGDYSETSIRVVSPVNCPCPRIFPRHTPVYFFGSHVDIFVDRENSRS</sequence>
<evidence type="ECO:0000256" key="1">
    <source>
        <dbReference type="SAM" id="MobiDB-lite"/>
    </source>
</evidence>
<dbReference type="Proteomes" id="UP001519460">
    <property type="component" value="Unassembled WGS sequence"/>
</dbReference>
<dbReference type="InterPro" id="IPR050473">
    <property type="entry name" value="A2M/Complement_sys"/>
</dbReference>
<dbReference type="Gene3D" id="2.60.40.1930">
    <property type="match status" value="1"/>
</dbReference>
<gene>
    <name evidence="4" type="ORF">BaRGS_00039646</name>
</gene>
<dbReference type="InterPro" id="IPR008930">
    <property type="entry name" value="Terpenoid_cyclase/PrenylTrfase"/>
</dbReference>